<dbReference type="EMBL" id="VDCQ01000019">
    <property type="protein sequence ID" value="TNJ65420.1"/>
    <property type="molecule type" value="Genomic_DNA"/>
</dbReference>
<dbReference type="RefSeq" id="WP_139603113.1">
    <property type="nucleotide sequence ID" value="NZ_VDCQ01000019.1"/>
</dbReference>
<protein>
    <submittedName>
        <fullName evidence="2">Uncharacterized protein</fullName>
    </submittedName>
</protein>
<name>A0A5C4T9Y4_9BACL</name>
<feature type="region of interest" description="Disordered" evidence="1">
    <location>
        <begin position="1"/>
        <end position="20"/>
    </location>
</feature>
<dbReference type="InterPro" id="IPR011050">
    <property type="entry name" value="Pectin_lyase_fold/virulence"/>
</dbReference>
<sequence>MSDNQGITKRGGQIPVSKDRNAPWKVSRRNVLTALGATGIVMAAQSFGGASLLSRSEASGSEPFVKRVIDIAELRSLTGVQNGQAAAVMMTGRAGLFYFSSMNLSAQVANDPQSGVYVAPSSDTTGSSGAWIRQYGQAAAFNAKVNIAWFGAVGDGVTDDYPAIQGAVDFSLNVFFPEAPVQWRVSQSVIVRPLQQLEGECKWQEWNLSADAAKGIKGDPGVAPFTTLPTGTSYPSMPPASAQQRRGLTFYRMHVIGDHAPAIIHHYANNFTYRECCLRSNYAPTIPMRYSYRGTFDNNFIGTSNYAGWAVQLYDNCNAIDFKGSNYIAGSSIGGAIDISKSQSITIQSGVHEVVGLACYRIGGLTTQNAEYINEVGNCHGIRIVGNYFERCALPISAGMAAYVFGLEIEGNFLSCGGNETAYRTGFELGSVSGWKIQNNSLIKGANNFPTIRFGYNSSASYRYAVAGTLKDNHVQRNDLSSGIDYEADASMPAGLLGYLFGSNYMDFTNTRDLTDGSPITFKTFGRLHEWTSRAIDGIESTKIIDFDQVGPEGGLIEEVTVYLVDGTPDASIAVGYFADSQYNANIAIASLTFKGERASVPIGNQLILGGAGRLVIRHTAGSVPGKYTVQIRYRK</sequence>
<evidence type="ECO:0000256" key="1">
    <source>
        <dbReference type="SAM" id="MobiDB-lite"/>
    </source>
</evidence>
<evidence type="ECO:0000313" key="2">
    <source>
        <dbReference type="EMBL" id="TNJ65420.1"/>
    </source>
</evidence>
<keyword evidence="3" id="KW-1185">Reference proteome</keyword>
<dbReference type="InterPro" id="IPR012334">
    <property type="entry name" value="Pectin_lyas_fold"/>
</dbReference>
<dbReference type="Gene3D" id="2.160.20.10">
    <property type="entry name" value="Single-stranded right-handed beta-helix, Pectin lyase-like"/>
    <property type="match status" value="1"/>
</dbReference>
<dbReference type="Proteomes" id="UP000307943">
    <property type="component" value="Unassembled WGS sequence"/>
</dbReference>
<dbReference type="InterPro" id="IPR006311">
    <property type="entry name" value="TAT_signal"/>
</dbReference>
<dbReference type="OrthoDB" id="9795222at2"/>
<accession>A0A5C4T9Y4</accession>
<reference evidence="2 3" key="1">
    <citation type="submission" date="2019-05" db="EMBL/GenBank/DDBJ databases">
        <title>We sequenced the genome of Paenibacillus hemerocallicola KCTC 33185 for further insight into its adaptation and study the phylogeny of Paenibacillus.</title>
        <authorList>
            <person name="Narsing Rao M.P."/>
        </authorList>
    </citation>
    <scope>NUCLEOTIDE SEQUENCE [LARGE SCALE GENOMIC DNA]</scope>
    <source>
        <strain evidence="2 3">KCTC 33185</strain>
    </source>
</reference>
<dbReference type="PROSITE" id="PS51318">
    <property type="entry name" value="TAT"/>
    <property type="match status" value="1"/>
</dbReference>
<comment type="caution">
    <text evidence="2">The sequence shown here is derived from an EMBL/GenBank/DDBJ whole genome shotgun (WGS) entry which is preliminary data.</text>
</comment>
<evidence type="ECO:0000313" key="3">
    <source>
        <dbReference type="Proteomes" id="UP000307943"/>
    </source>
</evidence>
<proteinExistence type="predicted"/>
<dbReference type="AlphaFoldDB" id="A0A5C4T9Y4"/>
<gene>
    <name evidence="2" type="ORF">FE784_15490</name>
</gene>
<organism evidence="2 3">
    <name type="scientific">Paenibacillus hemerocallicola</name>
    <dbReference type="NCBI Taxonomy" id="1172614"/>
    <lineage>
        <taxon>Bacteria</taxon>
        <taxon>Bacillati</taxon>
        <taxon>Bacillota</taxon>
        <taxon>Bacilli</taxon>
        <taxon>Bacillales</taxon>
        <taxon>Paenibacillaceae</taxon>
        <taxon>Paenibacillus</taxon>
    </lineage>
</organism>
<dbReference type="SUPFAM" id="SSF51126">
    <property type="entry name" value="Pectin lyase-like"/>
    <property type="match status" value="1"/>
</dbReference>